<dbReference type="Proteomes" id="UP000590740">
    <property type="component" value="Unassembled WGS sequence"/>
</dbReference>
<keyword evidence="4" id="KW-0378">Hydrolase</keyword>
<dbReference type="EC" id="4.2.1.7" evidence="4"/>
<name>A0A7W8DKX3_9BACT</name>
<dbReference type="InterPro" id="IPR052172">
    <property type="entry name" value="UxaA_altronate/galactarate_dh"/>
</dbReference>
<dbReference type="InterPro" id="IPR013974">
    <property type="entry name" value="SAF"/>
</dbReference>
<dbReference type="PANTHER" id="PTHR30536:SF5">
    <property type="entry name" value="ALTRONATE DEHYDRATASE"/>
    <property type="match status" value="1"/>
</dbReference>
<dbReference type="GO" id="GO:0019698">
    <property type="term" value="P:D-galacturonate catabolic process"/>
    <property type="evidence" value="ECO:0007669"/>
    <property type="project" value="TreeGrafter"/>
</dbReference>
<keyword evidence="2 4" id="KW-0456">Lyase</keyword>
<dbReference type="SMART" id="SM00858">
    <property type="entry name" value="SAF"/>
    <property type="match status" value="1"/>
</dbReference>
<dbReference type="RefSeq" id="WP_184340680.1">
    <property type="nucleotide sequence ID" value="NZ_JACHIG010000006.1"/>
</dbReference>
<gene>
    <name evidence="4" type="ORF">HNQ65_003251</name>
</gene>
<keyword evidence="5" id="KW-1185">Reference proteome</keyword>
<dbReference type="GO" id="GO:0016787">
    <property type="term" value="F:hydrolase activity"/>
    <property type="evidence" value="ECO:0007669"/>
    <property type="project" value="UniProtKB-KW"/>
</dbReference>
<dbReference type="InterPro" id="IPR007392">
    <property type="entry name" value="GD_AH_second"/>
</dbReference>
<evidence type="ECO:0000256" key="2">
    <source>
        <dbReference type="ARBA" id="ARBA00023239"/>
    </source>
</evidence>
<sequence length="549" mass="58288">MATILQVHPADDAIVALSDLAAGSAPSLNGRSWTLREKIPAKQKFAAHDFAVGDLVTMYGVTVGRATQPIAEGALIHTHNVVHATSAFSGKQRDYVWTPPDVSKWQGRSFQGFKRSVGPAGTANYWLVIPLVFCENRNLAFMREALTRSLGYGKTSSYERFAQRLVEMHRAGATKAQMDPALLEEEKSAAEARVFKNIDGVKFLEHGLGCGGTRQDAQALCRLLAGYIHSSNVAGATILSLGCQHAQVSLLESEMAALYPKLEKPLLIYEQQKCKSERDMMADAIRDTFVHLAAANEQTREPCPLSDLIMAVECGGSDGFSGISANPAIGHTADLLAALGGAPVLSEFPELCGVEQSLSDRCVTAALAEKFVGLMRAYEGAAQACGSGFDANPSPGNIRDGLITDGIKSAGAAKKGGTSPIVDVLDYAEPIRQRGGLTLYCTPGNDVESTTALAGGGCNMMLFTTGLGTPTGNPVCPTLKISTNSDLAKRMPDIIDFDTGPIITGEKSVEQMGEEMLELVIATASGEYTPKAVALGQDDFLPWKRGVSL</sequence>
<evidence type="ECO:0000313" key="5">
    <source>
        <dbReference type="Proteomes" id="UP000590740"/>
    </source>
</evidence>
<dbReference type="AlphaFoldDB" id="A0A7W8DKX3"/>
<dbReference type="Gene3D" id="2.30.130.110">
    <property type="match status" value="1"/>
</dbReference>
<dbReference type="EMBL" id="JACHIG010000006">
    <property type="protein sequence ID" value="MBB5033663.1"/>
    <property type="molecule type" value="Genomic_DNA"/>
</dbReference>
<dbReference type="GO" id="GO:0008789">
    <property type="term" value="F:altronate dehydratase activity"/>
    <property type="evidence" value="ECO:0007669"/>
    <property type="project" value="UniProtKB-EC"/>
</dbReference>
<feature type="domain" description="SAF" evidence="3">
    <location>
        <begin position="11"/>
        <end position="82"/>
    </location>
</feature>
<dbReference type="InterPro" id="IPR044144">
    <property type="entry name" value="SAF_UxaA/GarD"/>
</dbReference>
<dbReference type="Pfam" id="PF04295">
    <property type="entry name" value="GD_AH_second"/>
    <property type="match status" value="1"/>
</dbReference>
<organism evidence="4 5">
    <name type="scientific">Prosthecobacter vanneervenii</name>
    <dbReference type="NCBI Taxonomy" id="48466"/>
    <lineage>
        <taxon>Bacteria</taxon>
        <taxon>Pseudomonadati</taxon>
        <taxon>Verrucomicrobiota</taxon>
        <taxon>Verrucomicrobiia</taxon>
        <taxon>Verrucomicrobiales</taxon>
        <taxon>Verrucomicrobiaceae</taxon>
        <taxon>Prosthecobacter</taxon>
    </lineage>
</organism>
<evidence type="ECO:0000256" key="1">
    <source>
        <dbReference type="ARBA" id="ARBA00010986"/>
    </source>
</evidence>
<dbReference type="Pfam" id="PF20629">
    <property type="entry name" value="GD_AH_C"/>
    <property type="match status" value="1"/>
</dbReference>
<accession>A0A7W8DKX3</accession>
<reference evidence="4 5" key="1">
    <citation type="submission" date="2020-08" db="EMBL/GenBank/DDBJ databases">
        <title>Genomic Encyclopedia of Type Strains, Phase IV (KMG-IV): sequencing the most valuable type-strain genomes for metagenomic binning, comparative biology and taxonomic classification.</title>
        <authorList>
            <person name="Goeker M."/>
        </authorList>
    </citation>
    <scope>NUCLEOTIDE SEQUENCE [LARGE SCALE GENOMIC DNA]</scope>
    <source>
        <strain evidence="4 5">DSM 12252</strain>
    </source>
</reference>
<dbReference type="PANTHER" id="PTHR30536">
    <property type="entry name" value="ALTRONATE/GALACTARATE DEHYDRATASE"/>
    <property type="match status" value="1"/>
</dbReference>
<dbReference type="InterPro" id="IPR048332">
    <property type="entry name" value="GD_AH_C"/>
</dbReference>
<evidence type="ECO:0000259" key="3">
    <source>
        <dbReference type="SMART" id="SM00858"/>
    </source>
</evidence>
<evidence type="ECO:0000313" key="4">
    <source>
        <dbReference type="EMBL" id="MBB5033663.1"/>
    </source>
</evidence>
<comment type="similarity">
    <text evidence="1">Belongs to the UxaA family.</text>
</comment>
<comment type="caution">
    <text evidence="4">The sequence shown here is derived from an EMBL/GenBank/DDBJ whole genome shotgun (WGS) entry which is preliminary data.</text>
</comment>
<protein>
    <submittedName>
        <fullName evidence="4">Altronate hydrolase</fullName>
        <ecNumber evidence="4">4.2.1.7</ecNumber>
    </submittedName>
</protein>
<dbReference type="CDD" id="cd11613">
    <property type="entry name" value="SAF_AH_GD"/>
    <property type="match status" value="1"/>
</dbReference>
<proteinExistence type="inferred from homology"/>